<comment type="catalytic activity">
    <reaction evidence="1">
        <text>ATP + protein L-histidine = ADP + protein N-phospho-L-histidine.</text>
        <dbReference type="EC" id="2.7.13.3"/>
    </reaction>
</comment>
<dbReference type="InterPro" id="IPR005467">
    <property type="entry name" value="His_kinase_dom"/>
</dbReference>
<evidence type="ECO:0000259" key="12">
    <source>
        <dbReference type="PROSITE" id="PS50109"/>
    </source>
</evidence>
<keyword evidence="5 16" id="KW-0808">Transferase</keyword>
<evidence type="ECO:0000256" key="7">
    <source>
        <dbReference type="ARBA" id="ARBA00023012"/>
    </source>
</evidence>
<dbReference type="InterPro" id="IPR001789">
    <property type="entry name" value="Sig_transdc_resp-reg_receiver"/>
</dbReference>
<evidence type="ECO:0000313" key="16">
    <source>
        <dbReference type="EMBL" id="KPC55191.1"/>
    </source>
</evidence>
<evidence type="ECO:0000256" key="4">
    <source>
        <dbReference type="ARBA" id="ARBA00022553"/>
    </source>
</evidence>
<keyword evidence="6" id="KW-0418">Kinase</keyword>
<comment type="function">
    <text evidence="8">Involved in the transmission of sensory signals from the chemoreceptors to the flagellar motors. CheA is autophosphorylated; it can transfer its phosphate group to either CheB or CheY.</text>
</comment>
<feature type="modified residue" description="4-aspartylphosphate" evidence="10">
    <location>
        <position position="750"/>
    </location>
</feature>
<dbReference type="Gene3D" id="3.40.50.2300">
    <property type="match status" value="1"/>
</dbReference>
<dbReference type="SMART" id="SM00448">
    <property type="entry name" value="REC"/>
    <property type="match status" value="1"/>
</dbReference>
<dbReference type="PATRIC" id="fig|857265.3.peg.213"/>
<keyword evidence="11" id="KW-0175">Coiled coil</keyword>
<evidence type="ECO:0000313" key="17">
    <source>
        <dbReference type="Proteomes" id="UP000037939"/>
    </source>
</evidence>
<dbReference type="SUPFAM" id="SSF47226">
    <property type="entry name" value="Histidine-containing phosphotransfer domain, HPT domain"/>
    <property type="match status" value="1"/>
</dbReference>
<name>A0A0N0GQZ3_9NEIS</name>
<dbReference type="PROSITE" id="PS50894">
    <property type="entry name" value="HPT"/>
    <property type="match status" value="1"/>
</dbReference>
<feature type="domain" description="Histidine kinase" evidence="12">
    <location>
        <begin position="346"/>
        <end position="546"/>
    </location>
</feature>
<dbReference type="SMART" id="SM00073">
    <property type="entry name" value="HPT"/>
    <property type="match status" value="1"/>
</dbReference>
<feature type="coiled-coil region" evidence="11">
    <location>
        <begin position="322"/>
        <end position="349"/>
    </location>
</feature>
<feature type="domain" description="CheW-like" evidence="14">
    <location>
        <begin position="548"/>
        <end position="683"/>
    </location>
</feature>
<evidence type="ECO:0000256" key="10">
    <source>
        <dbReference type="PROSITE-ProRule" id="PRU00169"/>
    </source>
</evidence>
<keyword evidence="7" id="KW-0902">Two-component regulatory system</keyword>
<accession>A0A0N0GQZ3</accession>
<dbReference type="SUPFAM" id="SSF50341">
    <property type="entry name" value="CheW-like"/>
    <property type="match status" value="1"/>
</dbReference>
<evidence type="ECO:0000256" key="5">
    <source>
        <dbReference type="ARBA" id="ARBA00022679"/>
    </source>
</evidence>
<comment type="caution">
    <text evidence="16">The sequence shown here is derived from an EMBL/GenBank/DDBJ whole genome shotgun (WGS) entry which is preliminary data.</text>
</comment>
<dbReference type="Pfam" id="PF02518">
    <property type="entry name" value="HATPase_c"/>
    <property type="match status" value="1"/>
</dbReference>
<dbReference type="InterPro" id="IPR003594">
    <property type="entry name" value="HATPase_dom"/>
</dbReference>
<dbReference type="CDD" id="cd00088">
    <property type="entry name" value="HPT"/>
    <property type="match status" value="1"/>
</dbReference>
<dbReference type="EMBL" id="LAQT01000001">
    <property type="protein sequence ID" value="KPC55191.1"/>
    <property type="molecule type" value="Genomic_DNA"/>
</dbReference>
<proteinExistence type="predicted"/>
<dbReference type="Proteomes" id="UP000037939">
    <property type="component" value="Unassembled WGS sequence"/>
</dbReference>
<gene>
    <name evidence="16" type="primary">frzE_1</name>
    <name evidence="16" type="ORF">WG78_00995</name>
</gene>
<keyword evidence="17" id="KW-1185">Reference proteome</keyword>
<keyword evidence="4 10" id="KW-0597">Phosphoprotein</keyword>
<evidence type="ECO:0000259" key="15">
    <source>
        <dbReference type="PROSITE" id="PS50894"/>
    </source>
</evidence>
<dbReference type="Gene3D" id="3.30.565.10">
    <property type="entry name" value="Histidine kinase-like ATPase, C-terminal domain"/>
    <property type="match status" value="1"/>
</dbReference>
<dbReference type="Pfam" id="PF01584">
    <property type="entry name" value="CheW"/>
    <property type="match status" value="1"/>
</dbReference>
<dbReference type="InterPro" id="IPR051315">
    <property type="entry name" value="Bact_Chemotaxis_CheA"/>
</dbReference>
<dbReference type="InterPro" id="IPR008207">
    <property type="entry name" value="Sig_transdc_His_kin_Hpt_dom"/>
</dbReference>
<evidence type="ECO:0000256" key="1">
    <source>
        <dbReference type="ARBA" id="ARBA00000085"/>
    </source>
</evidence>
<feature type="domain" description="HPt" evidence="15">
    <location>
        <begin position="5"/>
        <end position="116"/>
    </location>
</feature>
<evidence type="ECO:0000256" key="9">
    <source>
        <dbReference type="PROSITE-ProRule" id="PRU00110"/>
    </source>
</evidence>
<evidence type="ECO:0000256" key="8">
    <source>
        <dbReference type="ARBA" id="ARBA00035100"/>
    </source>
</evidence>
<dbReference type="InterPro" id="IPR036890">
    <property type="entry name" value="HATPase_C_sf"/>
</dbReference>
<dbReference type="FunFam" id="3.30.565.10:FF:000016">
    <property type="entry name" value="Chemotaxis protein CheA, putative"/>
    <property type="match status" value="1"/>
</dbReference>
<feature type="modified residue" description="Phosphohistidine" evidence="9">
    <location>
        <position position="59"/>
    </location>
</feature>
<dbReference type="Pfam" id="PF00072">
    <property type="entry name" value="Response_reg"/>
    <property type="match status" value="1"/>
</dbReference>
<dbReference type="PANTHER" id="PTHR43395">
    <property type="entry name" value="SENSOR HISTIDINE KINASE CHEA"/>
    <property type="match status" value="1"/>
</dbReference>
<dbReference type="InterPro" id="IPR004358">
    <property type="entry name" value="Sig_transdc_His_kin-like_C"/>
</dbReference>
<dbReference type="PROSITE" id="PS50851">
    <property type="entry name" value="CHEW"/>
    <property type="match status" value="1"/>
</dbReference>
<protein>
    <recommendedName>
        <fullName evidence="3">Chemotaxis protein CheA</fullName>
        <ecNumber evidence="2">2.7.13.3</ecNumber>
    </recommendedName>
</protein>
<sequence>MSTEEERFLQRLLAMFRIEAQEHLQTMSSLMVELDVAVRAEDGGEVLQPLIETLFREAHSLKGAARSVNLETIELICRSLESVLSALRKNQMPLTAPVHRAVSDAVAGLENVLAVEPIDRPLDLAAIKLIGALDQLLTPPEEVGMPLPPVESLALSPLGLQLEPVMPLPPLPDPLPQVAPPPLPALEAVPQPAAPAPVTAPAEHPVAAPPAHAVPEAPVAPAPAVIAHDIHPRHQEMGDTVRVSAGRLGVLLNELESLLGLKQDATHRVESIRALHAEVADWRRERARAVLGLRVAARQQNTDSTGELARWLDMNTQDELFGKQLQDRLAQLEQAARQQQRATASLVDQLLDDVKQVLLQPASSLLDLVPRLARDLGITTGKQIDVTLEGQSTEIDRRILEQLKDPLIHLVRNAIDHGLETPEKRRALGKPERGQLRISVAPYEGGKVLLNIEDDGAGIALQRIREVALAQGRYTEAQLDAMDTPTLRNLIFETGFSTSPILTDLSGHGLGLAIVREKVEKLGGHLLLDAPPGGGTRFQMLLPATLATFRGVLVTAGERQFVLPTRHVERVLRLPVSAISSMGSKPSTRIGDEAMAVVRLAETLGLNASTAAVDDWLNVAVVAASGRRIAFVVDAVMADIEVLVKGLGPQLRHVRNIAGATLLEGGQVVPVLNAAELIASAAASAGSSLRPADPDAPAQQSLLVAEDSITSRSLLKGILEANGYKVTTAVDGLDALTQARAGQFDLVVSDVEMPRMDGFDLTTRLRAESKTAATPVILVTALDSREHKERGVEAGANAYIVKSAFDQTSLLAAIRRLI</sequence>
<evidence type="ECO:0000256" key="2">
    <source>
        <dbReference type="ARBA" id="ARBA00012438"/>
    </source>
</evidence>
<dbReference type="Pfam" id="PF01627">
    <property type="entry name" value="Hpt"/>
    <property type="match status" value="1"/>
</dbReference>
<dbReference type="InterPro" id="IPR011006">
    <property type="entry name" value="CheY-like_superfamily"/>
</dbReference>
<dbReference type="SUPFAM" id="SSF55874">
    <property type="entry name" value="ATPase domain of HSP90 chaperone/DNA topoisomerase II/histidine kinase"/>
    <property type="match status" value="1"/>
</dbReference>
<evidence type="ECO:0000259" key="14">
    <source>
        <dbReference type="PROSITE" id="PS50851"/>
    </source>
</evidence>
<dbReference type="Gene3D" id="1.20.120.160">
    <property type="entry name" value="HPT domain"/>
    <property type="match status" value="1"/>
</dbReference>
<dbReference type="PRINTS" id="PR00344">
    <property type="entry name" value="BCTRLSENSOR"/>
</dbReference>
<evidence type="ECO:0000256" key="3">
    <source>
        <dbReference type="ARBA" id="ARBA00021495"/>
    </source>
</evidence>
<dbReference type="InterPro" id="IPR002545">
    <property type="entry name" value="CheW-lke_dom"/>
</dbReference>
<dbReference type="RefSeq" id="WP_053935916.1">
    <property type="nucleotide sequence ID" value="NZ_LAQT01000001.1"/>
</dbReference>
<dbReference type="EC" id="2.7.13.3" evidence="2"/>
<dbReference type="PROSITE" id="PS50110">
    <property type="entry name" value="RESPONSE_REGULATORY"/>
    <property type="match status" value="1"/>
</dbReference>
<dbReference type="InterPro" id="IPR036641">
    <property type="entry name" value="HPT_dom_sf"/>
</dbReference>
<evidence type="ECO:0000256" key="11">
    <source>
        <dbReference type="SAM" id="Coils"/>
    </source>
</evidence>
<dbReference type="GO" id="GO:0006935">
    <property type="term" value="P:chemotaxis"/>
    <property type="evidence" value="ECO:0007669"/>
    <property type="project" value="InterPro"/>
</dbReference>
<dbReference type="AlphaFoldDB" id="A0A0N0GQZ3"/>
<dbReference type="SMART" id="SM00387">
    <property type="entry name" value="HATPase_c"/>
    <property type="match status" value="1"/>
</dbReference>
<evidence type="ECO:0000259" key="13">
    <source>
        <dbReference type="PROSITE" id="PS50110"/>
    </source>
</evidence>
<dbReference type="GO" id="GO:0000155">
    <property type="term" value="F:phosphorelay sensor kinase activity"/>
    <property type="evidence" value="ECO:0007669"/>
    <property type="project" value="UniProtKB-ARBA"/>
</dbReference>
<feature type="domain" description="Response regulatory" evidence="13">
    <location>
        <begin position="701"/>
        <end position="817"/>
    </location>
</feature>
<dbReference type="PANTHER" id="PTHR43395:SF1">
    <property type="entry name" value="CHEMOTAXIS PROTEIN CHEA"/>
    <property type="match status" value="1"/>
</dbReference>
<dbReference type="Gene3D" id="2.30.30.40">
    <property type="entry name" value="SH3 Domains"/>
    <property type="match status" value="1"/>
</dbReference>
<dbReference type="SUPFAM" id="SSF52172">
    <property type="entry name" value="CheY-like"/>
    <property type="match status" value="1"/>
</dbReference>
<evidence type="ECO:0000256" key="6">
    <source>
        <dbReference type="ARBA" id="ARBA00022777"/>
    </source>
</evidence>
<dbReference type="SMART" id="SM00260">
    <property type="entry name" value="CheW"/>
    <property type="match status" value="1"/>
</dbReference>
<dbReference type="OrthoDB" id="9146932at2"/>
<dbReference type="STRING" id="857265.WG78_00995"/>
<organism evidence="16 17">
    <name type="scientific">Amantichitinum ursilacus</name>
    <dbReference type="NCBI Taxonomy" id="857265"/>
    <lineage>
        <taxon>Bacteria</taxon>
        <taxon>Pseudomonadati</taxon>
        <taxon>Pseudomonadota</taxon>
        <taxon>Betaproteobacteria</taxon>
        <taxon>Neisseriales</taxon>
        <taxon>Chitinibacteraceae</taxon>
        <taxon>Amantichitinum</taxon>
    </lineage>
</organism>
<dbReference type="InterPro" id="IPR036061">
    <property type="entry name" value="CheW-like_dom_sf"/>
</dbReference>
<dbReference type="PROSITE" id="PS50109">
    <property type="entry name" value="HIS_KIN"/>
    <property type="match status" value="1"/>
</dbReference>
<reference evidence="16 17" key="1">
    <citation type="submission" date="2015-07" db="EMBL/GenBank/DDBJ databases">
        <title>Draft genome sequence of the Amantichitinum ursilacus IGB-41, a new chitin-degrading bacterium.</title>
        <authorList>
            <person name="Kirstahler P."/>
            <person name="Guenther M."/>
            <person name="Grumaz C."/>
            <person name="Rupp S."/>
            <person name="Zibek S."/>
            <person name="Sohn K."/>
        </authorList>
    </citation>
    <scope>NUCLEOTIDE SEQUENCE [LARGE SCALE GENOMIC DNA]</scope>
    <source>
        <strain evidence="16 17">IGB-41</strain>
    </source>
</reference>